<evidence type="ECO:0000313" key="3">
    <source>
        <dbReference type="Proteomes" id="UP000823960"/>
    </source>
</evidence>
<proteinExistence type="predicted"/>
<feature type="signal peptide" evidence="1">
    <location>
        <begin position="1"/>
        <end position="25"/>
    </location>
</feature>
<reference evidence="2" key="2">
    <citation type="journal article" date="2021" name="PeerJ">
        <title>Extensive microbial diversity within the chicken gut microbiome revealed by metagenomics and culture.</title>
        <authorList>
            <person name="Gilroy R."/>
            <person name="Ravi A."/>
            <person name="Getino M."/>
            <person name="Pursley I."/>
            <person name="Horton D.L."/>
            <person name="Alikhan N.F."/>
            <person name="Baker D."/>
            <person name="Gharbi K."/>
            <person name="Hall N."/>
            <person name="Watson M."/>
            <person name="Adriaenssens E.M."/>
            <person name="Foster-Nyarko E."/>
            <person name="Jarju S."/>
            <person name="Secka A."/>
            <person name="Antonio M."/>
            <person name="Oren A."/>
            <person name="Chaudhuri R.R."/>
            <person name="La Ragione R."/>
            <person name="Hildebrand F."/>
            <person name="Pallen M.J."/>
        </authorList>
    </citation>
    <scope>NUCLEOTIDE SEQUENCE</scope>
    <source>
        <strain evidence="2">1370</strain>
    </source>
</reference>
<reference evidence="2" key="1">
    <citation type="submission" date="2020-10" db="EMBL/GenBank/DDBJ databases">
        <authorList>
            <person name="Gilroy R."/>
        </authorList>
    </citation>
    <scope>NUCLEOTIDE SEQUENCE</scope>
    <source>
        <strain evidence="2">1370</strain>
    </source>
</reference>
<organism evidence="2 3">
    <name type="scientific">Candidatus Faeciplasma avium</name>
    <dbReference type="NCBI Taxonomy" id="2840798"/>
    <lineage>
        <taxon>Bacteria</taxon>
        <taxon>Bacillati</taxon>
        <taxon>Bacillota</taxon>
        <taxon>Clostridia</taxon>
        <taxon>Eubacteriales</taxon>
        <taxon>Oscillospiraceae</taxon>
        <taxon>Oscillospiraceae incertae sedis</taxon>
        <taxon>Candidatus Faeciplasma</taxon>
    </lineage>
</organism>
<dbReference type="EMBL" id="DVOL01000068">
    <property type="protein sequence ID" value="HIV11021.1"/>
    <property type="molecule type" value="Genomic_DNA"/>
</dbReference>
<accession>A0A9D1T4C6</accession>
<name>A0A9D1T4C6_9FIRM</name>
<protein>
    <submittedName>
        <fullName evidence="2">Uncharacterized protein</fullName>
    </submittedName>
</protein>
<dbReference type="Proteomes" id="UP000823960">
    <property type="component" value="Unassembled WGS sequence"/>
</dbReference>
<comment type="caution">
    <text evidence="2">The sequence shown here is derived from an EMBL/GenBank/DDBJ whole genome shotgun (WGS) entry which is preliminary data.</text>
</comment>
<evidence type="ECO:0000313" key="2">
    <source>
        <dbReference type="EMBL" id="HIV11021.1"/>
    </source>
</evidence>
<evidence type="ECO:0000256" key="1">
    <source>
        <dbReference type="SAM" id="SignalP"/>
    </source>
</evidence>
<feature type="chain" id="PRO_5038650235" evidence="1">
    <location>
        <begin position="26"/>
        <end position="129"/>
    </location>
</feature>
<dbReference type="PROSITE" id="PS51257">
    <property type="entry name" value="PROKAR_LIPOPROTEIN"/>
    <property type="match status" value="1"/>
</dbReference>
<keyword evidence="1" id="KW-0732">Signal</keyword>
<gene>
    <name evidence="2" type="ORF">IAD28_04955</name>
</gene>
<dbReference type="AlphaFoldDB" id="A0A9D1T4C6"/>
<sequence>MRFSKELRRLLIGGLLVLTAASLSACGASKEDPWSYDASFSQDILISSDPGETLFTGDEWTGKTFARDAQGSFVSMSDIVRINTLDYHTVGTVVYDSVEKALEGSISYDRSGSKYYKLLTDSEASSPCL</sequence>